<reference evidence="7" key="1">
    <citation type="submission" date="2021-04" db="EMBL/GenBank/DDBJ databases">
        <title>Complete genome sequence for Sulfitobacter sp. strain JK7-1.</title>
        <authorList>
            <person name="Park S.-J."/>
        </authorList>
    </citation>
    <scope>NUCLEOTIDE SEQUENCE</scope>
    <source>
        <strain evidence="7">JK7-1</strain>
    </source>
</reference>
<feature type="transmembrane region" description="Helical" evidence="5">
    <location>
        <begin position="196"/>
        <end position="214"/>
    </location>
</feature>
<feature type="transmembrane region" description="Helical" evidence="5">
    <location>
        <begin position="356"/>
        <end position="376"/>
    </location>
</feature>
<feature type="transmembrane region" description="Helical" evidence="5">
    <location>
        <begin position="137"/>
        <end position="157"/>
    </location>
</feature>
<comment type="subcellular location">
    <subcellularLocation>
        <location evidence="1">Membrane</location>
        <topology evidence="1">Multi-pass membrane protein</topology>
    </subcellularLocation>
</comment>
<dbReference type="Gene3D" id="1.20.1250.20">
    <property type="entry name" value="MFS general substrate transporter like domains"/>
    <property type="match status" value="1"/>
</dbReference>
<feature type="transmembrane region" description="Helical" evidence="5">
    <location>
        <begin position="163"/>
        <end position="184"/>
    </location>
</feature>
<evidence type="ECO:0000256" key="2">
    <source>
        <dbReference type="ARBA" id="ARBA00022692"/>
    </source>
</evidence>
<keyword evidence="3 5" id="KW-1133">Transmembrane helix</keyword>
<feature type="transmembrane region" description="Helical" evidence="5">
    <location>
        <begin position="70"/>
        <end position="89"/>
    </location>
</feature>
<keyword evidence="4 5" id="KW-0472">Membrane</keyword>
<evidence type="ECO:0000256" key="1">
    <source>
        <dbReference type="ARBA" id="ARBA00004141"/>
    </source>
</evidence>
<evidence type="ECO:0000259" key="6">
    <source>
        <dbReference type="PROSITE" id="PS50850"/>
    </source>
</evidence>
<dbReference type="GO" id="GO:0022857">
    <property type="term" value="F:transmembrane transporter activity"/>
    <property type="evidence" value="ECO:0007669"/>
    <property type="project" value="InterPro"/>
</dbReference>
<feature type="transmembrane region" description="Helical" evidence="5">
    <location>
        <begin position="234"/>
        <end position="253"/>
    </location>
</feature>
<feature type="transmembrane region" description="Helical" evidence="5">
    <location>
        <begin position="95"/>
        <end position="116"/>
    </location>
</feature>
<organism evidence="7 8">
    <name type="scientific">Sulfitobacter albidus</name>
    <dbReference type="NCBI Taxonomy" id="2829501"/>
    <lineage>
        <taxon>Bacteria</taxon>
        <taxon>Pseudomonadati</taxon>
        <taxon>Pseudomonadota</taxon>
        <taxon>Alphaproteobacteria</taxon>
        <taxon>Rhodobacterales</taxon>
        <taxon>Roseobacteraceae</taxon>
        <taxon>Sulfitobacter</taxon>
    </lineage>
</organism>
<proteinExistence type="predicted"/>
<dbReference type="SUPFAM" id="SSF103473">
    <property type="entry name" value="MFS general substrate transporter"/>
    <property type="match status" value="1"/>
</dbReference>
<dbReference type="AlphaFoldDB" id="A0A975JBN7"/>
<keyword evidence="8" id="KW-1185">Reference proteome</keyword>
<feature type="transmembrane region" description="Helical" evidence="5">
    <location>
        <begin position="12"/>
        <end position="31"/>
    </location>
</feature>
<evidence type="ECO:0000256" key="5">
    <source>
        <dbReference type="SAM" id="Phobius"/>
    </source>
</evidence>
<keyword evidence="2 5" id="KW-0812">Transmembrane</keyword>
<dbReference type="PANTHER" id="PTHR23514:SF13">
    <property type="entry name" value="INNER MEMBRANE PROTEIN YBJJ"/>
    <property type="match status" value="1"/>
</dbReference>
<feature type="transmembrane region" description="Helical" evidence="5">
    <location>
        <begin position="265"/>
        <end position="285"/>
    </location>
</feature>
<feature type="transmembrane region" description="Helical" evidence="5">
    <location>
        <begin position="325"/>
        <end position="344"/>
    </location>
</feature>
<dbReference type="InterPro" id="IPR020846">
    <property type="entry name" value="MFS_dom"/>
</dbReference>
<evidence type="ECO:0000313" key="7">
    <source>
        <dbReference type="EMBL" id="QUJ75387.1"/>
    </source>
</evidence>
<protein>
    <submittedName>
        <fullName evidence="7">MFS transporter</fullName>
    </submittedName>
</protein>
<dbReference type="GO" id="GO:0016020">
    <property type="term" value="C:membrane"/>
    <property type="evidence" value="ECO:0007669"/>
    <property type="project" value="UniProtKB-SubCell"/>
</dbReference>
<dbReference type="KEGG" id="sual:KDD17_10370"/>
<name>A0A975JBN7_9RHOB</name>
<accession>A0A975JBN7</accession>
<evidence type="ECO:0000256" key="4">
    <source>
        <dbReference type="ARBA" id="ARBA00023136"/>
    </source>
</evidence>
<feature type="transmembrane region" description="Helical" evidence="5">
    <location>
        <begin position="43"/>
        <end position="63"/>
    </location>
</feature>
<dbReference type="InterPro" id="IPR051788">
    <property type="entry name" value="MFS_Transporter"/>
</dbReference>
<feature type="transmembrane region" description="Helical" evidence="5">
    <location>
        <begin position="291"/>
        <end position="313"/>
    </location>
</feature>
<dbReference type="PANTHER" id="PTHR23514">
    <property type="entry name" value="BYPASS OF STOP CODON PROTEIN 6"/>
    <property type="match status" value="1"/>
</dbReference>
<sequence>MSLIHDLSLSRKPLAGFVAIGLAWSAYFAQMPVIKAGVDASDGAYGVAVLWASFGAIAAMWLAPLAHARLGGAAVALSICVIALSILGTGLVGTLWALALMLLLLSAGSGVVDVLINAQVAQAEESSGRALMNLNHGLYSLSYAASAVGVGALREAGWAPPQIFALLLVLFAALGWASLGRTAAPDDVTPEAKTPLPTALIWIAGTVVFFGFLIEAASEGWSALHLERGLGGSAQQGALGPALLGLMMGVGRLSGHALARFVPELVLMSAACLLTAVGLIAAALAPTVGVALAGFATAGLGVSVIAPLTLAIAGRSAPAHIRLVVIARVSVLGYGAFFMGPPLMGLIAQGYSLSTAFLTVAVLSVGVGIGVVPLLARVAR</sequence>
<gene>
    <name evidence="7" type="ORF">KDD17_10370</name>
</gene>
<evidence type="ECO:0000256" key="3">
    <source>
        <dbReference type="ARBA" id="ARBA00022989"/>
    </source>
</evidence>
<dbReference type="RefSeq" id="WP_212703592.1">
    <property type="nucleotide sequence ID" value="NZ_CP073581.1"/>
</dbReference>
<dbReference type="PROSITE" id="PS50850">
    <property type="entry name" value="MFS"/>
    <property type="match status" value="1"/>
</dbReference>
<dbReference type="InterPro" id="IPR036259">
    <property type="entry name" value="MFS_trans_sf"/>
</dbReference>
<dbReference type="EMBL" id="CP073581">
    <property type="protein sequence ID" value="QUJ75387.1"/>
    <property type="molecule type" value="Genomic_DNA"/>
</dbReference>
<feature type="domain" description="Major facilitator superfamily (MFS) profile" evidence="6">
    <location>
        <begin position="199"/>
        <end position="380"/>
    </location>
</feature>
<evidence type="ECO:0000313" key="8">
    <source>
        <dbReference type="Proteomes" id="UP000683291"/>
    </source>
</evidence>
<dbReference type="Proteomes" id="UP000683291">
    <property type="component" value="Chromosome 1"/>
</dbReference>